<protein>
    <submittedName>
        <fullName evidence="2">Uncharacterized protein</fullName>
    </submittedName>
</protein>
<name>A0A8D9ART3_9HEMI</name>
<sequence length="112" mass="12933">MARQEYRYECRTLLKGRVGDDGSILKLLCVLAAVSFIGTFEKLPLCHLSASKMHLFLGHGFYFVSSSRVRFKFVPWSPIFVVSWSWVRCCFLVAGLILFIMHGFDFVCWSRV</sequence>
<keyword evidence="1" id="KW-1133">Transmembrane helix</keyword>
<dbReference type="AlphaFoldDB" id="A0A8D9ART3"/>
<proteinExistence type="predicted"/>
<feature type="transmembrane region" description="Helical" evidence="1">
    <location>
        <begin position="83"/>
        <end position="104"/>
    </location>
</feature>
<keyword evidence="1" id="KW-0812">Transmembrane</keyword>
<accession>A0A8D9ART3</accession>
<evidence type="ECO:0000313" key="2">
    <source>
        <dbReference type="EMBL" id="CAG6770027.1"/>
    </source>
</evidence>
<reference evidence="2" key="1">
    <citation type="submission" date="2021-05" db="EMBL/GenBank/DDBJ databases">
        <authorList>
            <person name="Alioto T."/>
            <person name="Alioto T."/>
            <person name="Gomez Garrido J."/>
        </authorList>
    </citation>
    <scope>NUCLEOTIDE SEQUENCE</scope>
</reference>
<keyword evidence="1" id="KW-0472">Membrane</keyword>
<organism evidence="2">
    <name type="scientific">Cacopsylla melanoneura</name>
    <dbReference type="NCBI Taxonomy" id="428564"/>
    <lineage>
        <taxon>Eukaryota</taxon>
        <taxon>Metazoa</taxon>
        <taxon>Ecdysozoa</taxon>
        <taxon>Arthropoda</taxon>
        <taxon>Hexapoda</taxon>
        <taxon>Insecta</taxon>
        <taxon>Pterygota</taxon>
        <taxon>Neoptera</taxon>
        <taxon>Paraneoptera</taxon>
        <taxon>Hemiptera</taxon>
        <taxon>Sternorrhyncha</taxon>
        <taxon>Psylloidea</taxon>
        <taxon>Psyllidae</taxon>
        <taxon>Psyllinae</taxon>
        <taxon>Cacopsylla</taxon>
    </lineage>
</organism>
<evidence type="ECO:0000256" key="1">
    <source>
        <dbReference type="SAM" id="Phobius"/>
    </source>
</evidence>
<dbReference type="EMBL" id="HBUF01580365">
    <property type="protein sequence ID" value="CAG6770027.1"/>
    <property type="molecule type" value="Transcribed_RNA"/>
</dbReference>